<comment type="caution">
    <text evidence="7">The sequence shown here is derived from an EMBL/GenBank/DDBJ whole genome shotgun (WGS) entry which is preliminary data.</text>
</comment>
<organism evidence="7 8">
    <name type="scientific">Helicostylum pulchrum</name>
    <dbReference type="NCBI Taxonomy" id="562976"/>
    <lineage>
        <taxon>Eukaryota</taxon>
        <taxon>Fungi</taxon>
        <taxon>Fungi incertae sedis</taxon>
        <taxon>Mucoromycota</taxon>
        <taxon>Mucoromycotina</taxon>
        <taxon>Mucoromycetes</taxon>
        <taxon>Mucorales</taxon>
        <taxon>Mucorineae</taxon>
        <taxon>Mucoraceae</taxon>
        <taxon>Helicostylum</taxon>
    </lineage>
</organism>
<dbReference type="Pfam" id="PF03127">
    <property type="entry name" value="GAT"/>
    <property type="match status" value="1"/>
</dbReference>
<dbReference type="SUPFAM" id="SSF48464">
    <property type="entry name" value="ENTH/VHS domain"/>
    <property type="match status" value="1"/>
</dbReference>
<dbReference type="CDD" id="cd16980">
    <property type="entry name" value="VHS_Lsb5"/>
    <property type="match status" value="1"/>
</dbReference>
<feature type="compositionally biased region" description="Low complexity" evidence="4">
    <location>
        <begin position="680"/>
        <end position="708"/>
    </location>
</feature>
<dbReference type="SMART" id="SM00288">
    <property type="entry name" value="VHS"/>
    <property type="match status" value="1"/>
</dbReference>
<protein>
    <recommendedName>
        <fullName evidence="9">VHS domain-containing protein</fullName>
    </recommendedName>
</protein>
<evidence type="ECO:0000256" key="1">
    <source>
        <dbReference type="ARBA" id="ARBA00022448"/>
    </source>
</evidence>
<feature type="compositionally biased region" description="Polar residues" evidence="4">
    <location>
        <begin position="664"/>
        <end position="679"/>
    </location>
</feature>
<evidence type="ECO:0000256" key="4">
    <source>
        <dbReference type="SAM" id="MobiDB-lite"/>
    </source>
</evidence>
<keyword evidence="2" id="KW-0653">Protein transport</keyword>
<dbReference type="PANTHER" id="PTHR47789">
    <property type="entry name" value="LAS SEVENTEEN-BINDING PROTEIN 5"/>
    <property type="match status" value="1"/>
</dbReference>
<dbReference type="PANTHER" id="PTHR47789:SF1">
    <property type="entry name" value="LAS SEVENTEEN-BINDING PROTEIN 5"/>
    <property type="match status" value="1"/>
</dbReference>
<feature type="region of interest" description="Disordered" evidence="4">
    <location>
        <begin position="272"/>
        <end position="324"/>
    </location>
</feature>
<gene>
    <name evidence="7" type="ORF">HPULCUR_007619</name>
</gene>
<dbReference type="InterPro" id="IPR004152">
    <property type="entry name" value="GAT_dom"/>
</dbReference>
<feature type="compositionally biased region" description="Low complexity" evidence="4">
    <location>
        <begin position="765"/>
        <end position="776"/>
    </location>
</feature>
<accession>A0ABP9Y5N4</accession>
<dbReference type="InterPro" id="IPR008942">
    <property type="entry name" value="ENTH_VHS"/>
</dbReference>
<dbReference type="InterPro" id="IPR045007">
    <property type="entry name" value="LSB5"/>
</dbReference>
<dbReference type="CDD" id="cd21383">
    <property type="entry name" value="GAT_GGA_Tom1-like"/>
    <property type="match status" value="1"/>
</dbReference>
<evidence type="ECO:0000256" key="3">
    <source>
        <dbReference type="SAM" id="Coils"/>
    </source>
</evidence>
<evidence type="ECO:0000259" key="6">
    <source>
        <dbReference type="PROSITE" id="PS50909"/>
    </source>
</evidence>
<feature type="compositionally biased region" description="Polar residues" evidence="4">
    <location>
        <begin position="147"/>
        <end position="158"/>
    </location>
</feature>
<keyword evidence="3" id="KW-0175">Coiled coil</keyword>
<evidence type="ECO:0000259" key="5">
    <source>
        <dbReference type="PROSITE" id="PS50179"/>
    </source>
</evidence>
<dbReference type="EMBL" id="BAABUJ010000021">
    <property type="protein sequence ID" value="GAA5802158.1"/>
    <property type="molecule type" value="Genomic_DNA"/>
</dbReference>
<dbReference type="SUPFAM" id="SSF89009">
    <property type="entry name" value="GAT-like domain"/>
    <property type="match status" value="1"/>
</dbReference>
<evidence type="ECO:0000313" key="8">
    <source>
        <dbReference type="Proteomes" id="UP001476247"/>
    </source>
</evidence>
<feature type="compositionally biased region" description="Low complexity" evidence="4">
    <location>
        <begin position="279"/>
        <end position="304"/>
    </location>
</feature>
<feature type="domain" description="VHS" evidence="5">
    <location>
        <begin position="20"/>
        <end position="149"/>
    </location>
</feature>
<feature type="coiled-coil region" evidence="3">
    <location>
        <begin position="588"/>
        <end position="660"/>
    </location>
</feature>
<feature type="compositionally biased region" description="Polar residues" evidence="4">
    <location>
        <begin position="740"/>
        <end position="755"/>
    </location>
</feature>
<dbReference type="PROSITE" id="PS50909">
    <property type="entry name" value="GAT"/>
    <property type="match status" value="1"/>
</dbReference>
<proteinExistence type="predicted"/>
<dbReference type="InterPro" id="IPR002014">
    <property type="entry name" value="VHS_dom"/>
</dbReference>
<feature type="domain" description="GAT" evidence="6">
    <location>
        <begin position="167"/>
        <end position="255"/>
    </location>
</feature>
<keyword evidence="1" id="KW-0813">Transport</keyword>
<sequence length="782" mass="87531">MPLFSKKIVPTDITASIEKATNPSVSELDWALVFQICDSVNSTELGAKEARKLLQKKMISTDAKTQVLALEILNSLAENCTAKFQSQLAAKSFSEDLYHLALSKSIDDRVHGKLAQCLETWNRQFGADTNFGGIRRAYDVMMNAGVTPTQKRSSQRFRQPSLPREPPKPVDVKGDIELALNSAQLFSQTLSFTDPTAEDISKNELIQEFYSNCKQAQQILASHLETCEDSNDISYLINANNELLSCFKSYDEMLEQHAVSEATVNSQALHNRSTRIDEQQQQQQQQQQQELVSTSSSSSAAVAAAPPPQHLYQPSDDPFDPFADTNKAVIKTYPDGGQEIIVPQTLTAEQEHYEFPPRSRFLKKLATSTAERRRLSVLQDQVVPPSAADLSPYLVPLPSHQLVPAKDMIKPDQLALQEWFSKKDLTQDTSKDRAVIDWMNDVERSSKSLLLLKQAKPSPTPSSCYSNKIQFKSDAGKRWANSITSNTSLIPPDDSCRKHYVPRRLLLHPRKNELDNVTNAASKIQKIWRDYQSSNRQLASTPAAIENQIGITAMASTGQRTPIGGMVQMLQLLHNSLKEREKRWHDRAEQYETLLNEQTSKRQLAEETMKKWETIYQQQQQQTALPHEKEKSYKALLLRVTELEQMVKREGQSRKELEAQLLRATNSAARSVSRKSSFATTTTPVPKKPSTTPLNPAQSSRRSVAQSRKPSSAIHSPKKPPPPPPPTTTTTPKTRPSIVSRKQTVLNSTRTSSLANAGVTPSLPKKTTTTAKRMTTVPRIKN</sequence>
<evidence type="ECO:0000256" key="2">
    <source>
        <dbReference type="ARBA" id="ARBA00022927"/>
    </source>
</evidence>
<dbReference type="PROSITE" id="PS50179">
    <property type="entry name" value="VHS"/>
    <property type="match status" value="1"/>
</dbReference>
<keyword evidence="8" id="KW-1185">Reference proteome</keyword>
<dbReference type="Pfam" id="PF00790">
    <property type="entry name" value="VHS"/>
    <property type="match status" value="1"/>
</dbReference>
<dbReference type="Gene3D" id="1.20.58.160">
    <property type="match status" value="1"/>
</dbReference>
<reference evidence="7 8" key="1">
    <citation type="submission" date="2024-04" db="EMBL/GenBank/DDBJ databases">
        <title>genome sequences of Mucor flavus KT1a and Helicostylum pulchrum KT1b strains isolation_sourced from the surface of a dry-aged beef.</title>
        <authorList>
            <person name="Toyotome T."/>
            <person name="Hosono M."/>
            <person name="Torimaru M."/>
            <person name="Fukuda K."/>
            <person name="Mikami N."/>
        </authorList>
    </citation>
    <scope>NUCLEOTIDE SEQUENCE [LARGE SCALE GENOMIC DNA]</scope>
    <source>
        <strain evidence="7 8">KT1b</strain>
    </source>
</reference>
<feature type="region of interest" description="Disordered" evidence="4">
    <location>
        <begin position="147"/>
        <end position="170"/>
    </location>
</feature>
<dbReference type="InterPro" id="IPR038425">
    <property type="entry name" value="GAT_sf"/>
</dbReference>
<evidence type="ECO:0000313" key="7">
    <source>
        <dbReference type="EMBL" id="GAA5802158.1"/>
    </source>
</evidence>
<name>A0ABP9Y5N4_9FUNG</name>
<dbReference type="Gene3D" id="1.25.40.90">
    <property type="match status" value="1"/>
</dbReference>
<dbReference type="Proteomes" id="UP001476247">
    <property type="component" value="Unassembled WGS sequence"/>
</dbReference>
<feature type="region of interest" description="Disordered" evidence="4">
    <location>
        <begin position="664"/>
        <end position="782"/>
    </location>
</feature>
<evidence type="ECO:0008006" key="9">
    <source>
        <dbReference type="Google" id="ProtNLM"/>
    </source>
</evidence>